<dbReference type="Proteomes" id="UP000559256">
    <property type="component" value="Unassembled WGS sequence"/>
</dbReference>
<dbReference type="OrthoDB" id="9998495at2759"/>
<protein>
    <recommendedName>
        <fullName evidence="2">AB hydrolase-1 domain-containing protein</fullName>
    </recommendedName>
</protein>
<comment type="caution">
    <text evidence="3">The sequence shown here is derived from an EMBL/GenBank/DDBJ whole genome shotgun (WGS) entry which is preliminary data.</text>
</comment>
<dbReference type="InterPro" id="IPR029058">
    <property type="entry name" value="AB_hydrolase_fold"/>
</dbReference>
<dbReference type="InterPro" id="IPR000073">
    <property type="entry name" value="AB_hydrolase_1"/>
</dbReference>
<evidence type="ECO:0000313" key="4">
    <source>
        <dbReference type="Proteomes" id="UP000559256"/>
    </source>
</evidence>
<dbReference type="InterPro" id="IPR029032">
    <property type="entry name" value="AhpD-like"/>
</dbReference>
<dbReference type="PANTHER" id="PTHR34846:SF11">
    <property type="entry name" value="4-CARBOXYMUCONOLACTONE DECARBOXYLASE FAMILY PROTEIN (AFU_ORTHOLOGUE AFUA_6G11590)"/>
    <property type="match status" value="1"/>
</dbReference>
<feature type="region of interest" description="Disordered" evidence="1">
    <location>
        <begin position="1"/>
        <end position="24"/>
    </location>
</feature>
<evidence type="ECO:0000259" key="2">
    <source>
        <dbReference type="Pfam" id="PF12697"/>
    </source>
</evidence>
<accession>A0A8H5CW20</accession>
<dbReference type="Gene3D" id="3.40.50.1820">
    <property type="entry name" value="alpha/beta hydrolase"/>
    <property type="match status" value="1"/>
</dbReference>
<evidence type="ECO:0000256" key="1">
    <source>
        <dbReference type="SAM" id="MobiDB-lite"/>
    </source>
</evidence>
<reference evidence="3 4" key="1">
    <citation type="journal article" date="2020" name="ISME J.">
        <title>Uncovering the hidden diversity of litter-decomposition mechanisms in mushroom-forming fungi.</title>
        <authorList>
            <person name="Floudas D."/>
            <person name="Bentzer J."/>
            <person name="Ahren D."/>
            <person name="Johansson T."/>
            <person name="Persson P."/>
            <person name="Tunlid A."/>
        </authorList>
    </citation>
    <scope>NUCLEOTIDE SEQUENCE [LARGE SCALE GENOMIC DNA]</scope>
    <source>
        <strain evidence="3 4">CBS 291.85</strain>
    </source>
</reference>
<dbReference type="Pfam" id="PF12697">
    <property type="entry name" value="Abhydrolase_6"/>
    <property type="match status" value="1"/>
</dbReference>
<dbReference type="Gene3D" id="1.20.1290.10">
    <property type="entry name" value="AhpD-like"/>
    <property type="match status" value="1"/>
</dbReference>
<dbReference type="AlphaFoldDB" id="A0A8H5CW20"/>
<sequence>MPPPSITSRLVPGRYPPPNTNPIADRIRARRGARGLTPLDGTLLHVPPVAEGWNTLLGSVRTKGKVPGDVREIMILRVAARNGAAFEWIHHEHVGRDEGLGTEQLWVVRDFEGLPALRAVGNGDNAYNSVLSPLQSAALAFADYSTSQVQVPPKVTAALKKALRNFVLSSSSSSQSQDKLDIESQIQDLLVECAAITASYNMVSRFLISLDIATKSDERVPWPASVYEFRVGIPSVYGREGENDQHQGHFLHVETHITNPDPSTPWIVCCNSLLTNTSMWQWALPYILGPQPLAGKEGTRKLLGKYTTYNVLLHDQRGHGQSSYPGQVVDGTSTPLPDLPCTIPILAADVAHILRTLHTCAPIKSNLGKIHGKPEELENPIKSPIESTLKTIIGVSQGGAVALSFASQFPELLKQGRGGIVSCDTGPKTPLGNKEAWDERLQLAKSDGLEKLADVTVPRWFARGSRCSPEDASEDLEKEENVEKALHSRTPRTQVISEMITSTPLEGFRIGAGALSGYDLITPTQTPTNTSTGQSLSLLDSDIPTLLIAGELDGGGKVAKGMGDLERRWNERRKERGTGDVLVRLEVIKGAGHLPMVDETEEWWGVVGGWVNGL</sequence>
<dbReference type="PANTHER" id="PTHR34846">
    <property type="entry name" value="4-CARBOXYMUCONOLACTONE DECARBOXYLASE FAMILY PROTEIN (AFU_ORTHOLOGUE AFUA_6G11590)"/>
    <property type="match status" value="1"/>
</dbReference>
<dbReference type="EMBL" id="JAACJM010000083">
    <property type="protein sequence ID" value="KAF5349054.1"/>
    <property type="molecule type" value="Genomic_DNA"/>
</dbReference>
<proteinExistence type="predicted"/>
<keyword evidence="4" id="KW-1185">Reference proteome</keyword>
<feature type="domain" description="AB hydrolase-1" evidence="2">
    <location>
        <begin position="279"/>
        <end position="601"/>
    </location>
</feature>
<organism evidence="3 4">
    <name type="scientific">Tetrapyrgos nigripes</name>
    <dbReference type="NCBI Taxonomy" id="182062"/>
    <lineage>
        <taxon>Eukaryota</taxon>
        <taxon>Fungi</taxon>
        <taxon>Dikarya</taxon>
        <taxon>Basidiomycota</taxon>
        <taxon>Agaricomycotina</taxon>
        <taxon>Agaricomycetes</taxon>
        <taxon>Agaricomycetidae</taxon>
        <taxon>Agaricales</taxon>
        <taxon>Marasmiineae</taxon>
        <taxon>Marasmiaceae</taxon>
        <taxon>Tetrapyrgos</taxon>
    </lineage>
</organism>
<evidence type="ECO:0000313" key="3">
    <source>
        <dbReference type="EMBL" id="KAF5349054.1"/>
    </source>
</evidence>
<name>A0A8H5CW20_9AGAR</name>
<dbReference type="SUPFAM" id="SSF53474">
    <property type="entry name" value="alpha/beta-Hydrolases"/>
    <property type="match status" value="1"/>
</dbReference>
<dbReference type="SUPFAM" id="SSF69118">
    <property type="entry name" value="AhpD-like"/>
    <property type="match status" value="1"/>
</dbReference>
<gene>
    <name evidence="3" type="ORF">D9758_012680</name>
</gene>